<evidence type="ECO:0000256" key="2">
    <source>
        <dbReference type="ARBA" id="ARBA00022729"/>
    </source>
</evidence>
<dbReference type="GO" id="GO:0006508">
    <property type="term" value="P:proteolysis"/>
    <property type="evidence" value="ECO:0007669"/>
    <property type="project" value="InterPro"/>
</dbReference>
<dbReference type="PANTHER" id="PTHR10795">
    <property type="entry name" value="PROPROTEIN CONVERTASE SUBTILISIN/KEXIN"/>
    <property type="match status" value="1"/>
</dbReference>
<gene>
    <name evidence="6" type="ORF">Cni_G16868</name>
</gene>
<evidence type="ECO:0000256" key="3">
    <source>
        <dbReference type="SAM" id="SignalP"/>
    </source>
</evidence>
<reference evidence="6 7" key="1">
    <citation type="submission" date="2023-10" db="EMBL/GenBank/DDBJ databases">
        <title>Chromosome-scale genome assembly provides insights into flower coloration mechanisms of Canna indica.</title>
        <authorList>
            <person name="Li C."/>
        </authorList>
    </citation>
    <scope>NUCLEOTIDE SEQUENCE [LARGE SCALE GENOMIC DNA]</scope>
    <source>
        <tissue evidence="6">Flower</tissue>
    </source>
</reference>
<dbReference type="InterPro" id="IPR036852">
    <property type="entry name" value="Peptidase_S8/S53_dom_sf"/>
</dbReference>
<dbReference type="AlphaFoldDB" id="A0AAQ3QG22"/>
<dbReference type="EMBL" id="CP136894">
    <property type="protein sequence ID" value="WOL08116.1"/>
    <property type="molecule type" value="Genomic_DNA"/>
</dbReference>
<dbReference type="Proteomes" id="UP001327560">
    <property type="component" value="Chromosome 5"/>
</dbReference>
<accession>A0AAQ3QG22</accession>
<dbReference type="InterPro" id="IPR045051">
    <property type="entry name" value="SBT"/>
</dbReference>
<protein>
    <recommendedName>
        <fullName evidence="8">Inhibitor I9 domain-containing protein</fullName>
    </recommendedName>
</protein>
<dbReference type="InterPro" id="IPR010259">
    <property type="entry name" value="S8pro/Inhibitor_I9"/>
</dbReference>
<evidence type="ECO:0008006" key="8">
    <source>
        <dbReference type="Google" id="ProtNLM"/>
    </source>
</evidence>
<feature type="chain" id="PRO_5042915394" description="Inhibitor I9 domain-containing protein" evidence="3">
    <location>
        <begin position="29"/>
        <end position="301"/>
    </location>
</feature>
<dbReference type="InterPro" id="IPR003137">
    <property type="entry name" value="PA_domain"/>
</dbReference>
<feature type="domain" description="PA" evidence="4">
    <location>
        <begin position="125"/>
        <end position="197"/>
    </location>
</feature>
<proteinExistence type="inferred from homology"/>
<evidence type="ECO:0000256" key="1">
    <source>
        <dbReference type="ARBA" id="ARBA00011073"/>
    </source>
</evidence>
<dbReference type="SUPFAM" id="SSF52743">
    <property type="entry name" value="Subtilisin-like"/>
    <property type="match status" value="1"/>
</dbReference>
<evidence type="ECO:0000313" key="7">
    <source>
        <dbReference type="Proteomes" id="UP001327560"/>
    </source>
</evidence>
<keyword evidence="2 3" id="KW-0732">Signal</keyword>
<dbReference type="GO" id="GO:0004252">
    <property type="term" value="F:serine-type endopeptidase activity"/>
    <property type="evidence" value="ECO:0007669"/>
    <property type="project" value="InterPro"/>
</dbReference>
<evidence type="ECO:0000313" key="6">
    <source>
        <dbReference type="EMBL" id="WOL08116.1"/>
    </source>
</evidence>
<dbReference type="Pfam" id="PF02225">
    <property type="entry name" value="PA"/>
    <property type="match status" value="1"/>
</dbReference>
<dbReference type="CDD" id="cd02120">
    <property type="entry name" value="PA_subtilisin_like"/>
    <property type="match status" value="1"/>
</dbReference>
<organism evidence="6 7">
    <name type="scientific">Canna indica</name>
    <name type="common">Indian-shot</name>
    <dbReference type="NCBI Taxonomy" id="4628"/>
    <lineage>
        <taxon>Eukaryota</taxon>
        <taxon>Viridiplantae</taxon>
        <taxon>Streptophyta</taxon>
        <taxon>Embryophyta</taxon>
        <taxon>Tracheophyta</taxon>
        <taxon>Spermatophyta</taxon>
        <taxon>Magnoliopsida</taxon>
        <taxon>Liliopsida</taxon>
        <taxon>Zingiberales</taxon>
        <taxon>Cannaceae</taxon>
        <taxon>Canna</taxon>
    </lineage>
</organism>
<evidence type="ECO:0000259" key="4">
    <source>
        <dbReference type="Pfam" id="PF02225"/>
    </source>
</evidence>
<evidence type="ECO:0000259" key="5">
    <source>
        <dbReference type="Pfam" id="PF05922"/>
    </source>
</evidence>
<dbReference type="Pfam" id="PF05922">
    <property type="entry name" value="Inhibitor_I9"/>
    <property type="match status" value="1"/>
</dbReference>
<feature type="domain" description="Inhibitor I9" evidence="5">
    <location>
        <begin position="31"/>
        <end position="104"/>
    </location>
</feature>
<feature type="signal peptide" evidence="3">
    <location>
        <begin position="1"/>
        <end position="28"/>
    </location>
</feature>
<comment type="similarity">
    <text evidence="1">Belongs to the peptidase S8 family.</text>
</comment>
<dbReference type="Gene3D" id="3.50.30.30">
    <property type="match status" value="1"/>
</dbReference>
<dbReference type="InterPro" id="IPR037045">
    <property type="entry name" value="S8pro/Inhibitor_I9_sf"/>
</dbReference>
<sequence length="301" mass="32701">MENFHPSSISFLLLALLSFFSIPSTVLCRQTYIIQLEQPIQSLDEDSLRIWHKSFLPESADASERLLHSYSEVFSGFAAKLSEEEMENLKKKEGFLGAFPNRVLSVLTTHTPDFLGLKRGREDKSNCDNNSLTAKDVKGKMVVCEYGQMTGDKAASIKSLGAVALVLLESADLGSTIFDVRANFPTIVVNDKDGSKITTYATSTANPTSSILFNGTVYGVVPSPALAAFSSKGPSIATPSIIKPDICGPGHNILAAPALTAKYLEPYVMLKFIEKANALVAMRLMRQARDNAISSQIRGRS</sequence>
<keyword evidence="7" id="KW-1185">Reference proteome</keyword>
<dbReference type="Gene3D" id="3.30.70.80">
    <property type="entry name" value="Peptidase S8 propeptide/proteinase inhibitor I9"/>
    <property type="match status" value="1"/>
</dbReference>
<name>A0AAQ3QG22_9LILI</name>